<accession>A0ABW8TV00</accession>
<dbReference type="InterPro" id="IPR049117">
    <property type="entry name" value="pulA_all-beta"/>
</dbReference>
<evidence type="ECO:0000313" key="4">
    <source>
        <dbReference type="Proteomes" id="UP001623661"/>
    </source>
</evidence>
<dbReference type="SUPFAM" id="SSF81296">
    <property type="entry name" value="E set domains"/>
    <property type="match status" value="1"/>
</dbReference>
<protein>
    <submittedName>
        <fullName evidence="3">Type I pullulanase</fullName>
        <ecNumber evidence="3">3.2.1.41</ecNumber>
    </submittedName>
</protein>
<dbReference type="NCBIfam" id="TIGR02104">
    <property type="entry name" value="pulA_typeI"/>
    <property type="match status" value="1"/>
</dbReference>
<dbReference type="SMART" id="SM00642">
    <property type="entry name" value="Aamy"/>
    <property type="match status" value="1"/>
</dbReference>
<keyword evidence="3" id="KW-0326">Glycosidase</keyword>
<evidence type="ECO:0000259" key="2">
    <source>
        <dbReference type="SMART" id="SM00642"/>
    </source>
</evidence>
<feature type="domain" description="Glycosyl hydrolase family 13 catalytic" evidence="2">
    <location>
        <begin position="222"/>
        <end position="611"/>
    </location>
</feature>
<dbReference type="InterPro" id="IPR013783">
    <property type="entry name" value="Ig-like_fold"/>
</dbReference>
<dbReference type="Proteomes" id="UP001623661">
    <property type="component" value="Unassembled WGS sequence"/>
</dbReference>
<dbReference type="RefSeq" id="WP_406765180.1">
    <property type="nucleotide sequence ID" value="NZ_JBJHZY010000002.1"/>
</dbReference>
<gene>
    <name evidence="3" type="primary">pulA</name>
    <name evidence="3" type="ORF">ACJDUH_10680</name>
</gene>
<comment type="caution">
    <text evidence="3">The sequence shown here is derived from an EMBL/GenBank/DDBJ whole genome shotgun (WGS) entry which is preliminary data.</text>
</comment>
<dbReference type="EMBL" id="JBJHZY010000002">
    <property type="protein sequence ID" value="MFL0268553.1"/>
    <property type="molecule type" value="Genomic_DNA"/>
</dbReference>
<dbReference type="InterPro" id="IPR006047">
    <property type="entry name" value="GH13_cat_dom"/>
</dbReference>
<keyword evidence="4" id="KW-1185">Reference proteome</keyword>
<dbReference type="Gene3D" id="2.60.40.10">
    <property type="entry name" value="Immunoglobulins"/>
    <property type="match status" value="1"/>
</dbReference>
<dbReference type="InterPro" id="IPR011840">
    <property type="entry name" value="PulA_typeI"/>
</dbReference>
<dbReference type="GO" id="GO:0051060">
    <property type="term" value="F:pullulanase activity"/>
    <property type="evidence" value="ECO:0007669"/>
    <property type="project" value="UniProtKB-EC"/>
</dbReference>
<dbReference type="Gene3D" id="2.60.40.1180">
    <property type="entry name" value="Golgi alpha-mannosidase II"/>
    <property type="match status" value="1"/>
</dbReference>
<dbReference type="Pfam" id="PF00128">
    <property type="entry name" value="Alpha-amylase"/>
    <property type="match status" value="1"/>
</dbReference>
<sequence>MFNAVVTDFNSIKIIMDDFKGLDKNNISIKNNERLIDILEIKENNEGLILTLKEALNIKSKCIVIINNLEVKAICREIFCSANFNNKYAANEALGCFYSKEKTSFKLWSPAAEKINLLLYKNGDIEIPESPIRYAMVEKDGLWSLTISEDLKGSFYTYEVKVYGRLNEAVDPYAKSLGVNGNRGAIINIEDTNPLGFEMDISPFIENFTDAIIYETSIRDISMHPESFVINKGKFLGLAEEHTRSRSNLTTALSHIIELGITHVQLMPIYDFSSLSTDEKNPIKYNWGYDPQNFNAPEGSYSTDPYNPYTRIHELKTLIQTLHKNGLGVIMDVVFNHVFNQKTENLEKIFPSYYFRMHEDGKPSDGSGCGNDTASERFMMRKFIIDSVYYWAKEYHLDGFRFDLMGLHDVTTMNAVREKLNTLNRPIMLYGEGWMLNTLLKDEFKANQENACKMPHIGHFNDTIRNSVRGSVFIKEEQGFISGKLGLEEKIKECTSGCIDYANTGKSLFNTPDQAINYVSAHDNNTLWDKLNFSNPGADEEALKAMQKLANAIVITSQGIPFIHSGAEFCRTKYGVEDSVRSVDKINSLDWDRKAKYLDVFNYYKGIINLRKSHPAFRMNNAEQIRKSLEFIANTPINTVGFMLKNHANNDDWKDILIIYNANKTTVNITIPEGSWNLVVDNVNAGTEIIRTINGSNVEVEKISMFVLYR</sequence>
<comment type="similarity">
    <text evidence="1">Belongs to the glycosyl hydrolase 13 family.</text>
</comment>
<dbReference type="Pfam" id="PF21653">
    <property type="entry name" value="pulA_all-beta"/>
    <property type="match status" value="1"/>
</dbReference>
<dbReference type="InterPro" id="IPR004193">
    <property type="entry name" value="Glyco_hydro_13_N"/>
</dbReference>
<reference evidence="3 4" key="1">
    <citation type="submission" date="2024-11" db="EMBL/GenBank/DDBJ databases">
        <authorList>
            <person name="Heng Y.C."/>
            <person name="Lim A.C.H."/>
            <person name="Lee J.K.Y."/>
            <person name="Kittelmann S."/>
        </authorList>
    </citation>
    <scope>NUCLEOTIDE SEQUENCE [LARGE SCALE GENOMIC DNA]</scope>
    <source>
        <strain evidence="3 4">WILCCON 0202</strain>
    </source>
</reference>
<dbReference type="Pfam" id="PF02922">
    <property type="entry name" value="CBM_48"/>
    <property type="match status" value="1"/>
</dbReference>
<organism evidence="3 4">
    <name type="scientific">Candidatus Clostridium radicumherbarum</name>
    <dbReference type="NCBI Taxonomy" id="3381662"/>
    <lineage>
        <taxon>Bacteria</taxon>
        <taxon>Bacillati</taxon>
        <taxon>Bacillota</taxon>
        <taxon>Clostridia</taxon>
        <taxon>Eubacteriales</taxon>
        <taxon>Clostridiaceae</taxon>
        <taxon>Clostridium</taxon>
    </lineage>
</organism>
<dbReference type="InterPro" id="IPR014756">
    <property type="entry name" value="Ig_E-set"/>
</dbReference>
<evidence type="ECO:0000256" key="1">
    <source>
        <dbReference type="ARBA" id="ARBA00008061"/>
    </source>
</evidence>
<dbReference type="Gene3D" id="3.20.20.80">
    <property type="entry name" value="Glycosidases"/>
    <property type="match status" value="1"/>
</dbReference>
<dbReference type="SUPFAM" id="SSF51445">
    <property type="entry name" value="(Trans)glycosidases"/>
    <property type="match status" value="1"/>
</dbReference>
<evidence type="ECO:0000313" key="3">
    <source>
        <dbReference type="EMBL" id="MFL0268553.1"/>
    </source>
</evidence>
<dbReference type="CDD" id="cd11341">
    <property type="entry name" value="AmyAc_Pullulanase_LD-like"/>
    <property type="match status" value="1"/>
</dbReference>
<dbReference type="InterPro" id="IPR013780">
    <property type="entry name" value="Glyco_hydro_b"/>
</dbReference>
<dbReference type="InterPro" id="IPR017853">
    <property type="entry name" value="GH"/>
</dbReference>
<name>A0ABW8TV00_9CLOT</name>
<dbReference type="PANTHER" id="PTHR43002">
    <property type="entry name" value="GLYCOGEN DEBRANCHING ENZYME"/>
    <property type="match status" value="1"/>
</dbReference>
<keyword evidence="3" id="KW-0378">Hydrolase</keyword>
<dbReference type="CDD" id="cd02860">
    <property type="entry name" value="E_set_Pullulanase"/>
    <property type="match status" value="1"/>
</dbReference>
<dbReference type="EC" id="3.2.1.41" evidence="3"/>
<proteinExistence type="inferred from homology"/>